<name>A0A9D4RCU5_DREPO</name>
<reference evidence="1" key="1">
    <citation type="journal article" date="2019" name="bioRxiv">
        <title>The Genome of the Zebra Mussel, Dreissena polymorpha: A Resource for Invasive Species Research.</title>
        <authorList>
            <person name="McCartney M.A."/>
            <person name="Auch B."/>
            <person name="Kono T."/>
            <person name="Mallez S."/>
            <person name="Zhang Y."/>
            <person name="Obille A."/>
            <person name="Becker A."/>
            <person name="Abrahante J.E."/>
            <person name="Garbe J."/>
            <person name="Badalamenti J.P."/>
            <person name="Herman A."/>
            <person name="Mangelson H."/>
            <person name="Liachko I."/>
            <person name="Sullivan S."/>
            <person name="Sone E.D."/>
            <person name="Koren S."/>
            <person name="Silverstein K.A.T."/>
            <person name="Beckman K.B."/>
            <person name="Gohl D.M."/>
        </authorList>
    </citation>
    <scope>NUCLEOTIDE SEQUENCE</scope>
    <source>
        <strain evidence="1">Duluth1</strain>
        <tissue evidence="1">Whole animal</tissue>
    </source>
</reference>
<comment type="caution">
    <text evidence="1">The sequence shown here is derived from an EMBL/GenBank/DDBJ whole genome shotgun (WGS) entry which is preliminary data.</text>
</comment>
<dbReference type="AlphaFoldDB" id="A0A9D4RCU5"/>
<protein>
    <submittedName>
        <fullName evidence="1">Uncharacterized protein</fullName>
    </submittedName>
</protein>
<accession>A0A9D4RCU5</accession>
<gene>
    <name evidence="1" type="ORF">DPMN_024930</name>
</gene>
<evidence type="ECO:0000313" key="1">
    <source>
        <dbReference type="EMBL" id="KAH3861977.1"/>
    </source>
</evidence>
<dbReference type="Proteomes" id="UP000828390">
    <property type="component" value="Unassembled WGS sequence"/>
</dbReference>
<evidence type="ECO:0000313" key="2">
    <source>
        <dbReference type="Proteomes" id="UP000828390"/>
    </source>
</evidence>
<keyword evidence="2" id="KW-1185">Reference proteome</keyword>
<sequence length="102" mass="11557">MKAQQAGVFRRKYNKKLPCRSCNRRILPTDESKPEVPMSIAPAPLVRFLTAPAPDHALTSSILVPAEANLSYFTKHYRKRKLEAEQAAEVLKKCPSHKQDIQ</sequence>
<reference evidence="1" key="2">
    <citation type="submission" date="2020-11" db="EMBL/GenBank/DDBJ databases">
        <authorList>
            <person name="McCartney M.A."/>
            <person name="Auch B."/>
            <person name="Kono T."/>
            <person name="Mallez S."/>
            <person name="Becker A."/>
            <person name="Gohl D.M."/>
            <person name="Silverstein K.A.T."/>
            <person name="Koren S."/>
            <person name="Bechman K.B."/>
            <person name="Herman A."/>
            <person name="Abrahante J.E."/>
            <person name="Garbe J."/>
        </authorList>
    </citation>
    <scope>NUCLEOTIDE SEQUENCE</scope>
    <source>
        <strain evidence="1">Duluth1</strain>
        <tissue evidence="1">Whole animal</tissue>
    </source>
</reference>
<dbReference type="EMBL" id="JAIWYP010000002">
    <property type="protein sequence ID" value="KAH3861977.1"/>
    <property type="molecule type" value="Genomic_DNA"/>
</dbReference>
<proteinExistence type="predicted"/>
<organism evidence="1 2">
    <name type="scientific">Dreissena polymorpha</name>
    <name type="common">Zebra mussel</name>
    <name type="synonym">Mytilus polymorpha</name>
    <dbReference type="NCBI Taxonomy" id="45954"/>
    <lineage>
        <taxon>Eukaryota</taxon>
        <taxon>Metazoa</taxon>
        <taxon>Spiralia</taxon>
        <taxon>Lophotrochozoa</taxon>
        <taxon>Mollusca</taxon>
        <taxon>Bivalvia</taxon>
        <taxon>Autobranchia</taxon>
        <taxon>Heteroconchia</taxon>
        <taxon>Euheterodonta</taxon>
        <taxon>Imparidentia</taxon>
        <taxon>Neoheterodontei</taxon>
        <taxon>Myida</taxon>
        <taxon>Dreissenoidea</taxon>
        <taxon>Dreissenidae</taxon>
        <taxon>Dreissena</taxon>
    </lineage>
</organism>